<dbReference type="InterPro" id="IPR028087">
    <property type="entry name" value="Tad_N"/>
</dbReference>
<dbReference type="Pfam" id="PF13400">
    <property type="entry name" value="Tad"/>
    <property type="match status" value="1"/>
</dbReference>
<sequence>MIRSERGANAVLIVFLLVPMMGFGALALDVSAQHAERQQIQRGVDAAAIAVASSCARDEGTCAAGSTALSTEFLEANNGTPVAGEVESAVPNTDDNEVQVVASADFPHFFASLIDGDSDPNSTTVRADATAEWGNPISGGTFVLAFGYCEFLDATPGALILVQNNTTERRDCEGTFARGGFGWLVSPDCTVEINIADPWVDGTTGAAGSGICSDVLHTDPERNAYLESMIGTVQLVPIYDDCRRIGTVSSGAGDCPGANNEFHLITFAAFRITGMVFPGINRPDPAAPPCTRSCTGIQGEFIEYVELGDGYELGDAPDGGVTIVRLKD</sequence>
<accession>A0A852WUY2</accession>
<evidence type="ECO:0000313" key="2">
    <source>
        <dbReference type="EMBL" id="NYG22132.1"/>
    </source>
</evidence>
<name>A0A852WUY2_9MICO</name>
<dbReference type="RefSeq" id="WP_179551981.1">
    <property type="nucleotide sequence ID" value="NZ_JACCFI010000001.1"/>
</dbReference>
<dbReference type="Proteomes" id="UP000549066">
    <property type="component" value="Unassembled WGS sequence"/>
</dbReference>
<dbReference type="AlphaFoldDB" id="A0A852WUY2"/>
<comment type="caution">
    <text evidence="2">The sequence shown here is derived from an EMBL/GenBank/DDBJ whole genome shotgun (WGS) entry which is preliminary data.</text>
</comment>
<evidence type="ECO:0000259" key="1">
    <source>
        <dbReference type="Pfam" id="PF13400"/>
    </source>
</evidence>
<organism evidence="2 3">
    <name type="scientific">Agromyces hippuratus</name>
    <dbReference type="NCBI Taxonomy" id="286438"/>
    <lineage>
        <taxon>Bacteria</taxon>
        <taxon>Bacillati</taxon>
        <taxon>Actinomycetota</taxon>
        <taxon>Actinomycetes</taxon>
        <taxon>Micrococcales</taxon>
        <taxon>Microbacteriaceae</taxon>
        <taxon>Agromyces</taxon>
    </lineage>
</organism>
<proteinExistence type="predicted"/>
<dbReference type="EMBL" id="JACCFI010000001">
    <property type="protein sequence ID" value="NYG22132.1"/>
    <property type="molecule type" value="Genomic_DNA"/>
</dbReference>
<reference evidence="2 3" key="1">
    <citation type="submission" date="2020-07" db="EMBL/GenBank/DDBJ databases">
        <title>Sequencing the genomes of 1000 actinobacteria strains.</title>
        <authorList>
            <person name="Klenk H.-P."/>
        </authorList>
    </citation>
    <scope>NUCLEOTIDE SEQUENCE [LARGE SCALE GENOMIC DNA]</scope>
    <source>
        <strain evidence="2 3">DSM 8598</strain>
    </source>
</reference>
<evidence type="ECO:0000313" key="3">
    <source>
        <dbReference type="Proteomes" id="UP000549066"/>
    </source>
</evidence>
<feature type="domain" description="Putative Flp pilus-assembly TadG-like N-terminal" evidence="1">
    <location>
        <begin position="9"/>
        <end position="53"/>
    </location>
</feature>
<protein>
    <recommendedName>
        <fullName evidence="1">Putative Flp pilus-assembly TadG-like N-terminal domain-containing protein</fullName>
    </recommendedName>
</protein>
<gene>
    <name evidence="2" type="ORF">BJY17_002879</name>
</gene>
<keyword evidence="3" id="KW-1185">Reference proteome</keyword>